<feature type="compositionally biased region" description="Polar residues" evidence="1">
    <location>
        <begin position="1"/>
        <end position="13"/>
    </location>
</feature>
<protein>
    <submittedName>
        <fullName evidence="2">Uncharacterized protein</fullName>
    </submittedName>
</protein>
<organism evidence="2">
    <name type="scientific">mine drainage metagenome</name>
    <dbReference type="NCBI Taxonomy" id="410659"/>
    <lineage>
        <taxon>unclassified sequences</taxon>
        <taxon>metagenomes</taxon>
        <taxon>ecological metagenomes</taxon>
    </lineage>
</organism>
<feature type="region of interest" description="Disordered" evidence="1">
    <location>
        <begin position="1"/>
        <end position="26"/>
    </location>
</feature>
<gene>
    <name evidence="2" type="ORF">GALL_299270</name>
</gene>
<comment type="caution">
    <text evidence="2">The sequence shown here is derived from an EMBL/GenBank/DDBJ whole genome shotgun (WGS) entry which is preliminary data.</text>
</comment>
<proteinExistence type="predicted"/>
<accession>A0A1J5QY38</accession>
<dbReference type="AlphaFoldDB" id="A0A1J5QY38"/>
<dbReference type="EMBL" id="MLJW01000383">
    <property type="protein sequence ID" value="OIQ88194.1"/>
    <property type="molecule type" value="Genomic_DNA"/>
</dbReference>
<evidence type="ECO:0000313" key="2">
    <source>
        <dbReference type="EMBL" id="OIQ88194.1"/>
    </source>
</evidence>
<name>A0A1J5QY38_9ZZZZ</name>
<reference evidence="2" key="1">
    <citation type="submission" date="2016-10" db="EMBL/GenBank/DDBJ databases">
        <title>Sequence of Gallionella enrichment culture.</title>
        <authorList>
            <person name="Poehlein A."/>
            <person name="Muehling M."/>
            <person name="Daniel R."/>
        </authorList>
    </citation>
    <scope>NUCLEOTIDE SEQUENCE</scope>
</reference>
<sequence>MTAQPERTEQPMNEDTAESIAASPLPTSRTLRLRRNVPFQLLRFAAINLRMAGVILRGHK</sequence>
<evidence type="ECO:0000256" key="1">
    <source>
        <dbReference type="SAM" id="MobiDB-lite"/>
    </source>
</evidence>